<dbReference type="PATRIC" id="fig|1415765.3.peg.1829"/>
<dbReference type="Pfam" id="PF18938">
    <property type="entry name" value="aRib"/>
    <property type="match status" value="4"/>
</dbReference>
<dbReference type="InterPro" id="IPR044024">
    <property type="entry name" value="aRib"/>
</dbReference>
<name>V8I005_STRMT</name>
<dbReference type="Proteomes" id="UP000018717">
    <property type="component" value="Unassembled WGS sequence"/>
</dbReference>
<feature type="non-terminal residue" evidence="7">
    <location>
        <position position="1"/>
    </location>
</feature>
<feature type="region of interest" description="Disordered" evidence="5">
    <location>
        <begin position="1"/>
        <end position="23"/>
    </location>
</feature>
<keyword evidence="2" id="KW-0964">Secreted</keyword>
<feature type="compositionally biased region" description="Gly residues" evidence="5">
    <location>
        <begin position="450"/>
        <end position="462"/>
    </location>
</feature>
<keyword evidence="1" id="KW-0134">Cell wall</keyword>
<feature type="domain" description="Gram-positive cocci surface proteins LPxTG" evidence="6">
    <location>
        <begin position="587"/>
        <end position="623"/>
    </location>
</feature>
<protein>
    <recommendedName>
        <fullName evidence="6">Gram-positive cocci surface proteins LPxTG domain-containing protein</fullName>
    </recommendedName>
</protein>
<evidence type="ECO:0000256" key="3">
    <source>
        <dbReference type="ARBA" id="ARBA00022729"/>
    </source>
</evidence>
<reference evidence="7 8" key="1">
    <citation type="submission" date="2013-11" db="EMBL/GenBank/DDBJ databases">
        <title>Genome sequencing of Streptococcus mitis strains.</title>
        <authorList>
            <person name="Ikryannikova L.N."/>
            <person name="Ilina E.N."/>
            <person name="Kostryukova E.S."/>
            <person name="Karpova I.Y."/>
            <person name="Semashko T.A."/>
            <person name="Larin A.K."/>
            <person name="Ischenko D.S."/>
            <person name="Savinova T.A."/>
            <person name="Dubovickaya V.A."/>
            <person name="Sidorenko S.V."/>
            <person name="Govorun V.M."/>
        </authorList>
    </citation>
    <scope>NUCLEOTIDE SEQUENCE [LARGE SCALE GENOMIC DNA]</scope>
    <source>
        <strain evidence="7 8">21/39</strain>
    </source>
</reference>
<feature type="region of interest" description="Disordered" evidence="5">
    <location>
        <begin position="439"/>
        <end position="470"/>
    </location>
</feature>
<evidence type="ECO:0000313" key="8">
    <source>
        <dbReference type="Proteomes" id="UP000018717"/>
    </source>
</evidence>
<evidence type="ECO:0000313" key="7">
    <source>
        <dbReference type="EMBL" id="ETD93976.1"/>
    </source>
</evidence>
<evidence type="ECO:0000259" key="6">
    <source>
        <dbReference type="PROSITE" id="PS50847"/>
    </source>
</evidence>
<evidence type="ECO:0000256" key="5">
    <source>
        <dbReference type="SAM" id="MobiDB-lite"/>
    </source>
</evidence>
<evidence type="ECO:0000256" key="2">
    <source>
        <dbReference type="ARBA" id="ARBA00022525"/>
    </source>
</evidence>
<feature type="compositionally biased region" description="Low complexity" evidence="5">
    <location>
        <begin position="554"/>
        <end position="580"/>
    </location>
</feature>
<keyword evidence="4" id="KW-0572">Peptidoglycan-anchor</keyword>
<evidence type="ECO:0000256" key="1">
    <source>
        <dbReference type="ARBA" id="ARBA00022512"/>
    </source>
</evidence>
<gene>
    <name evidence="7" type="ORF">U757_09460</name>
</gene>
<dbReference type="RefSeq" id="WP_023945668.1">
    <property type="nucleotide sequence ID" value="NZ_AYRR01000016.1"/>
</dbReference>
<dbReference type="PROSITE" id="PS50847">
    <property type="entry name" value="GRAM_POS_ANCHORING"/>
    <property type="match status" value="1"/>
</dbReference>
<evidence type="ECO:0000256" key="4">
    <source>
        <dbReference type="ARBA" id="ARBA00023088"/>
    </source>
</evidence>
<proteinExistence type="predicted"/>
<dbReference type="InterPro" id="IPR019931">
    <property type="entry name" value="LPXTG_anchor"/>
</dbReference>
<organism evidence="7 8">
    <name type="scientific">Streptococcus mitis 21/39</name>
    <dbReference type="NCBI Taxonomy" id="1415765"/>
    <lineage>
        <taxon>Bacteria</taxon>
        <taxon>Bacillati</taxon>
        <taxon>Bacillota</taxon>
        <taxon>Bacilli</taxon>
        <taxon>Lactobacillales</taxon>
        <taxon>Streptococcaceae</taxon>
        <taxon>Streptococcus</taxon>
        <taxon>Streptococcus mitis group</taxon>
    </lineage>
</organism>
<sequence length="623" mass="64286">AVIPASDLTKSPEDAAKPNAGNDIVKPAAKTVVANPDSLTKDEKKAIAAKVVAVNPGATVVVDDKGNATVTTPEGKTAIIPASDLTKAAADQLTANNAKTPVAKTPVVNLDKLTDAEKKAVAAKVVAVNPDATVVVDDKGNATVTTPEGNVSVIPASELVKKQADLEKETNGNDAKTPAAKTVVANPEKLTDAEKKAIEDKVKAVNPDTTVVVDDKGNATVAKGDGTVLDIPALDLVIPAEKLADAATDAKVKTPAIRTLVDKKDKLTDLEKEAVKKAIKAVNPGSTVVVDDKGNATVTSPSGDTATISKEQLVKDKEAVSKSKHGGDNLDIDLSKVEVADLANITPEEKAKFQFKVLGAITDVPEFDLDAFLKETDDNGNTVYTSKDGKVKITIDKDGNATATVEKDGKTEAAVKIDKDGNVTIVTKEGQVLAIPRDDAFKQRPYVPSNGGGNNSGNGNGTSGNNAANNTDARVDKAKLEGAIHQLDELIIKESAKLDAETAKEANDLLADAKKVFANADASQAEVDAMVKRIEDFMAKVAPSTDHATPANDQSAQTPAVAPATTQAAANASQEAATNARKAAKELPNTGTADSTVAMVAAAASALLGLGLAGRRRKEDEEA</sequence>
<dbReference type="EMBL" id="AYRR01000016">
    <property type="protein sequence ID" value="ETD93976.1"/>
    <property type="molecule type" value="Genomic_DNA"/>
</dbReference>
<dbReference type="NCBIfam" id="TIGR01167">
    <property type="entry name" value="LPXTG_anchor"/>
    <property type="match status" value="1"/>
</dbReference>
<feature type="region of interest" description="Disordered" evidence="5">
    <location>
        <begin position="544"/>
        <end position="592"/>
    </location>
</feature>
<dbReference type="Gene3D" id="3.10.20.890">
    <property type="match status" value="5"/>
</dbReference>
<accession>V8I005</accession>
<comment type="caution">
    <text evidence="7">The sequence shown here is derived from an EMBL/GenBank/DDBJ whole genome shotgun (WGS) entry which is preliminary data.</text>
</comment>
<keyword evidence="3" id="KW-0732">Signal</keyword>
<dbReference type="Pfam" id="PF00746">
    <property type="entry name" value="Gram_pos_anchor"/>
    <property type="match status" value="1"/>
</dbReference>
<dbReference type="AlphaFoldDB" id="V8I005"/>